<organism evidence="2 3">
    <name type="scientific">Streptomyces smaragdinus</name>
    <dbReference type="NCBI Taxonomy" id="2585196"/>
    <lineage>
        <taxon>Bacteria</taxon>
        <taxon>Bacillati</taxon>
        <taxon>Actinomycetota</taxon>
        <taxon>Actinomycetes</taxon>
        <taxon>Kitasatosporales</taxon>
        <taxon>Streptomycetaceae</taxon>
        <taxon>Streptomyces</taxon>
    </lineage>
</organism>
<accession>A0A7K0CL72</accession>
<feature type="coiled-coil region" evidence="1">
    <location>
        <begin position="16"/>
        <end position="43"/>
    </location>
</feature>
<dbReference type="Proteomes" id="UP000466345">
    <property type="component" value="Unassembled WGS sequence"/>
</dbReference>
<proteinExistence type="predicted"/>
<evidence type="ECO:0000313" key="3">
    <source>
        <dbReference type="Proteomes" id="UP000466345"/>
    </source>
</evidence>
<evidence type="ECO:0000313" key="2">
    <source>
        <dbReference type="EMBL" id="MQY14236.1"/>
    </source>
</evidence>
<keyword evidence="3" id="KW-1185">Reference proteome</keyword>
<keyword evidence="1" id="KW-0175">Coiled coil</keyword>
<name>A0A7K0CL72_9ACTN</name>
<dbReference type="EMBL" id="WEGJ01000019">
    <property type="protein sequence ID" value="MQY14236.1"/>
    <property type="molecule type" value="Genomic_DNA"/>
</dbReference>
<protein>
    <submittedName>
        <fullName evidence="2">Uncharacterized protein</fullName>
    </submittedName>
</protein>
<evidence type="ECO:0000256" key="1">
    <source>
        <dbReference type="SAM" id="Coils"/>
    </source>
</evidence>
<comment type="caution">
    <text evidence="2">The sequence shown here is derived from an EMBL/GenBank/DDBJ whole genome shotgun (WGS) entry which is preliminary data.</text>
</comment>
<reference evidence="2 3" key="1">
    <citation type="submission" date="2019-10" db="EMBL/GenBank/DDBJ databases">
        <title>Streptomyces smaragdinus sp. nov. and Streptomyces fabii sp. nov., isolated from the gut of fungus growing-termite Macrotermes natalensis.</title>
        <authorList>
            <person name="Schwitalla J."/>
            <person name="Benndorf R."/>
            <person name="Martin K."/>
            <person name="De Beer W."/>
            <person name="Kaster A.-K."/>
            <person name="Vollmers J."/>
            <person name="Poulsen M."/>
            <person name="Beemelmanns C."/>
        </authorList>
    </citation>
    <scope>NUCLEOTIDE SEQUENCE [LARGE SCALE GENOMIC DNA]</scope>
    <source>
        <strain evidence="2 3">RB5</strain>
    </source>
</reference>
<sequence length="95" mass="10309">MTVYARAVRATSDPLTEDEKADLDEAVKAVRRAEQALACAQKHLNHTAGRIGSADRYGQKASVGRRVGWSRQHVTTLANAYGAGELDQEEEIEAA</sequence>
<gene>
    <name evidence="2" type="ORF">SRB5_43980</name>
</gene>
<dbReference type="AlphaFoldDB" id="A0A7K0CL72"/>